<proteinExistence type="inferred from homology"/>
<dbReference type="RefSeq" id="WP_073039043.1">
    <property type="nucleotide sequence ID" value="NZ_FQVB01000019.1"/>
</dbReference>
<evidence type="ECO:0000313" key="7">
    <source>
        <dbReference type="Proteomes" id="UP000184076"/>
    </source>
</evidence>
<comment type="similarity">
    <text evidence="2">Belongs to the QNG1 protein family.</text>
</comment>
<accession>A0A1M5C305</accession>
<evidence type="ECO:0000256" key="2">
    <source>
        <dbReference type="ARBA" id="ARBA00035119"/>
    </source>
</evidence>
<organism evidence="6 7">
    <name type="scientific">Desulfacinum infernum DSM 9756</name>
    <dbReference type="NCBI Taxonomy" id="1121391"/>
    <lineage>
        <taxon>Bacteria</taxon>
        <taxon>Pseudomonadati</taxon>
        <taxon>Thermodesulfobacteriota</taxon>
        <taxon>Syntrophobacteria</taxon>
        <taxon>Syntrophobacterales</taxon>
        <taxon>Syntrophobacteraceae</taxon>
        <taxon>Desulfacinum</taxon>
    </lineage>
</organism>
<dbReference type="AlphaFoldDB" id="A0A1M5C305"/>
<dbReference type="GO" id="GO:0006400">
    <property type="term" value="P:tRNA modification"/>
    <property type="evidence" value="ECO:0007669"/>
    <property type="project" value="TreeGrafter"/>
</dbReference>
<dbReference type="EMBL" id="FQVB01000019">
    <property type="protein sequence ID" value="SHF49050.1"/>
    <property type="molecule type" value="Genomic_DNA"/>
</dbReference>
<dbReference type="Proteomes" id="UP000184076">
    <property type="component" value="Unassembled WGS sequence"/>
</dbReference>
<name>A0A1M5C305_9BACT</name>
<dbReference type="GO" id="GO:0016787">
    <property type="term" value="F:hydrolase activity"/>
    <property type="evidence" value="ECO:0007669"/>
    <property type="project" value="UniProtKB-KW"/>
</dbReference>
<dbReference type="OrthoDB" id="145736at2"/>
<dbReference type="PANTHER" id="PTHR21314">
    <property type="entry name" value="QUEUOSINE 5'-PHOSPHATE N-GLYCOSYLASE_HYDROLASE-RELATED"/>
    <property type="match status" value="1"/>
</dbReference>
<gene>
    <name evidence="6" type="ORF">SAMN02745206_02079</name>
</gene>
<evidence type="ECO:0000256" key="1">
    <source>
        <dbReference type="ARBA" id="ARBA00022801"/>
    </source>
</evidence>
<evidence type="ECO:0000256" key="5">
    <source>
        <dbReference type="ARBA" id="ARBA00048204"/>
    </source>
</evidence>
<comment type="catalytic activity">
    <reaction evidence="5">
        <text>queuosine 5'-phosphate + H2O = queuine + D-ribose 5-phosphate</text>
        <dbReference type="Rhea" id="RHEA:75387"/>
        <dbReference type="ChEBI" id="CHEBI:15377"/>
        <dbReference type="ChEBI" id="CHEBI:17433"/>
        <dbReference type="ChEBI" id="CHEBI:78346"/>
        <dbReference type="ChEBI" id="CHEBI:194371"/>
    </reaction>
    <physiologicalReaction direction="left-to-right" evidence="5">
        <dbReference type="Rhea" id="RHEA:75388"/>
    </physiologicalReaction>
</comment>
<protein>
    <recommendedName>
        <fullName evidence="3">Queuosine 5'-phosphate N-glycosylase/hydrolase</fullName>
    </recommendedName>
    <alternativeName>
        <fullName evidence="4">Queuosine-nucleotide N-glycosylase/hydrolase</fullName>
    </alternativeName>
</protein>
<dbReference type="STRING" id="1121391.SAMN02745206_02079"/>
<reference evidence="7" key="1">
    <citation type="submission" date="2016-11" db="EMBL/GenBank/DDBJ databases">
        <authorList>
            <person name="Varghese N."/>
            <person name="Submissions S."/>
        </authorList>
    </citation>
    <scope>NUCLEOTIDE SEQUENCE [LARGE SCALE GENOMIC DNA]</scope>
    <source>
        <strain evidence="7">DSM 9756</strain>
    </source>
</reference>
<dbReference type="PANTHER" id="PTHR21314:SF0">
    <property type="entry name" value="QUEUOSINE 5'-PHOSPHATE N-GLYCOSYLASE_HYDROLASE"/>
    <property type="match status" value="1"/>
</dbReference>
<sequence length="323" mass="36639">MEPFPVLPSVEVVVRRARWVRFCPEAVESAVARWGGELQCAGTWDEPFHFADGTEETARWIFVLDVLNHCFWPDPGEPVWGVELEGTFYSGYAGLAAALKKAHLRGVPLTDAAYLATLPEEDLKRVFSGRGSIPLFAERVHNLREAGRVLLERWGGDVVRIIEAAEGSACRLASLCAREFPSFRDEAELDGRTVYFWKRAQIFAADLAAAFRGEGLGAFRDLARLTAFADYKLPQVLRELGILEYAPELAGKVDRRELLEPGSREEVEIRALTVWAVERLKEAFHRAGFAQVTSSRVDHWLWSLGQLEPFRKRPYHRCRTIYY</sequence>
<evidence type="ECO:0000256" key="3">
    <source>
        <dbReference type="ARBA" id="ARBA00035306"/>
    </source>
</evidence>
<keyword evidence="7" id="KW-1185">Reference proteome</keyword>
<dbReference type="InterPro" id="IPR019438">
    <property type="entry name" value="Q_salvage"/>
</dbReference>
<evidence type="ECO:0000313" key="6">
    <source>
        <dbReference type="EMBL" id="SHF49050.1"/>
    </source>
</evidence>
<evidence type="ECO:0000256" key="4">
    <source>
        <dbReference type="ARBA" id="ARBA00035393"/>
    </source>
</evidence>
<dbReference type="Pfam" id="PF10343">
    <property type="entry name" value="Q_salvage"/>
    <property type="match status" value="1"/>
</dbReference>
<keyword evidence="1" id="KW-0378">Hydrolase</keyword>